<dbReference type="InterPro" id="IPR039430">
    <property type="entry name" value="Thymidylate_kin-like_dom"/>
</dbReference>
<dbReference type="GeneID" id="76197477"/>
<dbReference type="PANTHER" id="PTHR10344:SF4">
    <property type="entry name" value="UMP-CMP KINASE 2, MITOCHONDRIAL"/>
    <property type="match status" value="1"/>
</dbReference>
<evidence type="ECO:0000256" key="1">
    <source>
        <dbReference type="ARBA" id="ARBA00009776"/>
    </source>
</evidence>
<dbReference type="Proteomes" id="UP000046090">
    <property type="component" value="Unassembled WGS sequence"/>
</dbReference>
<dbReference type="CDD" id="cd01672">
    <property type="entry name" value="TMPK"/>
    <property type="match status" value="1"/>
</dbReference>
<evidence type="ECO:0000256" key="3">
    <source>
        <dbReference type="ARBA" id="ARBA00022727"/>
    </source>
</evidence>
<evidence type="ECO:0000313" key="9">
    <source>
        <dbReference type="EMBL" id="CRI34977.1"/>
    </source>
</evidence>
<dbReference type="InterPro" id="IPR027417">
    <property type="entry name" value="P-loop_NTPase"/>
</dbReference>
<dbReference type="GO" id="GO:0006235">
    <property type="term" value="P:dTTP biosynthetic process"/>
    <property type="evidence" value="ECO:0007669"/>
    <property type="project" value="UniProtKB-UniRule"/>
</dbReference>
<protein>
    <recommendedName>
        <fullName evidence="8">Thymidylate kinase</fullName>
        <ecNumber evidence="8">2.7.4.9</ecNumber>
    </recommendedName>
    <alternativeName>
        <fullName evidence="8">dTMP kinase</fullName>
    </alternativeName>
</protein>
<proteinExistence type="inferred from homology"/>
<evidence type="ECO:0000256" key="5">
    <source>
        <dbReference type="ARBA" id="ARBA00022777"/>
    </source>
</evidence>
<dbReference type="GO" id="GO:0005829">
    <property type="term" value="C:cytosol"/>
    <property type="evidence" value="ECO:0007669"/>
    <property type="project" value="TreeGrafter"/>
</dbReference>
<keyword evidence="4 8" id="KW-0547">Nucleotide-binding</keyword>
<keyword evidence="2 8" id="KW-0808">Transferase</keyword>
<reference evidence="10" key="1">
    <citation type="submission" date="2014-12" db="EMBL/GenBank/DDBJ databases">
        <authorList>
            <person name="Smet A."/>
        </authorList>
    </citation>
    <scope>NUCLEOTIDE SEQUENCE [LARGE SCALE GENOMIC DNA]</scope>
</reference>
<dbReference type="GO" id="GO:0004798">
    <property type="term" value="F:dTMP kinase activity"/>
    <property type="evidence" value="ECO:0007669"/>
    <property type="project" value="UniProtKB-UniRule"/>
</dbReference>
<keyword evidence="10" id="KW-1185">Reference proteome</keyword>
<keyword evidence="6 8" id="KW-0067">ATP-binding</keyword>
<dbReference type="AlphaFoldDB" id="A0A0K2Y9X0"/>
<dbReference type="SUPFAM" id="SSF52540">
    <property type="entry name" value="P-loop containing nucleoside triphosphate hydrolases"/>
    <property type="match status" value="1"/>
</dbReference>
<organism evidence="9 10">
    <name type="scientific">Helicobacter heilmannii</name>
    <dbReference type="NCBI Taxonomy" id="35817"/>
    <lineage>
        <taxon>Bacteria</taxon>
        <taxon>Pseudomonadati</taxon>
        <taxon>Campylobacterota</taxon>
        <taxon>Epsilonproteobacteria</taxon>
        <taxon>Campylobacterales</taxon>
        <taxon>Helicobacteraceae</taxon>
        <taxon>Helicobacter</taxon>
    </lineage>
</organism>
<dbReference type="Gene3D" id="3.40.50.300">
    <property type="entry name" value="P-loop containing nucleotide triphosphate hydrolases"/>
    <property type="match status" value="1"/>
</dbReference>
<dbReference type="Pfam" id="PF02223">
    <property type="entry name" value="Thymidylate_kin"/>
    <property type="match status" value="1"/>
</dbReference>
<comment type="similarity">
    <text evidence="1 8">Belongs to the thymidylate kinase family.</text>
</comment>
<dbReference type="GO" id="GO:0006233">
    <property type="term" value="P:dTDP biosynthetic process"/>
    <property type="evidence" value="ECO:0007669"/>
    <property type="project" value="InterPro"/>
</dbReference>
<dbReference type="EC" id="2.7.4.9" evidence="8"/>
<evidence type="ECO:0000256" key="4">
    <source>
        <dbReference type="ARBA" id="ARBA00022741"/>
    </source>
</evidence>
<name>A0A0K2Y9X0_HELHE</name>
<accession>A0A0K2Y9X0</accession>
<comment type="function">
    <text evidence="8">Phosphorylation of dTMP to form dTDP in both de novo and salvage pathways of dTTP synthesis.</text>
</comment>
<feature type="binding site" evidence="8">
    <location>
        <begin position="7"/>
        <end position="14"/>
    </location>
    <ligand>
        <name>ATP</name>
        <dbReference type="ChEBI" id="CHEBI:30616"/>
    </ligand>
</feature>
<dbReference type="PANTHER" id="PTHR10344">
    <property type="entry name" value="THYMIDYLATE KINASE"/>
    <property type="match status" value="1"/>
</dbReference>
<evidence type="ECO:0000256" key="7">
    <source>
        <dbReference type="ARBA" id="ARBA00048743"/>
    </source>
</evidence>
<dbReference type="NCBIfam" id="TIGR00041">
    <property type="entry name" value="DTMP_kinase"/>
    <property type="match status" value="1"/>
</dbReference>
<dbReference type="InterPro" id="IPR018094">
    <property type="entry name" value="Thymidylate_kinase"/>
</dbReference>
<keyword evidence="3 8" id="KW-0545">Nucleotide biosynthesis</keyword>
<dbReference type="HAMAP" id="MF_00165">
    <property type="entry name" value="Thymidylate_kinase"/>
    <property type="match status" value="1"/>
</dbReference>
<evidence type="ECO:0000256" key="2">
    <source>
        <dbReference type="ARBA" id="ARBA00022679"/>
    </source>
</evidence>
<evidence type="ECO:0000313" key="10">
    <source>
        <dbReference type="Proteomes" id="UP000046090"/>
    </source>
</evidence>
<dbReference type="GO" id="GO:0005524">
    <property type="term" value="F:ATP binding"/>
    <property type="evidence" value="ECO:0007669"/>
    <property type="project" value="UniProtKB-UniRule"/>
</dbReference>
<dbReference type="RefSeq" id="WP_015106945.1">
    <property type="nucleotide sequence ID" value="NZ_AP026684.1"/>
</dbReference>
<sequence length="205" mass="23046">MFIALEGVDTSGKSTQIMLLKEAYPHAIFTKEPGGTKLGQALRQKVLYENLSLDTQFLLFLADRALHLEEVLKPNFHQLIFSDRSLISGLAYAPYPLEQALDLHRVHGLLEVLPNCVFVLKLPPQALKERLHTKTHDFIESRGLEFLERTQERLLQACALLGVCTYILDASLSPQGLNTKILKSLKDMGAFCAFTKDLHNSCQNL</sequence>
<keyword evidence="5 8" id="KW-0418">Kinase</keyword>
<dbReference type="GO" id="GO:0006227">
    <property type="term" value="P:dUDP biosynthetic process"/>
    <property type="evidence" value="ECO:0007669"/>
    <property type="project" value="TreeGrafter"/>
</dbReference>
<dbReference type="EMBL" id="CDMK01000002">
    <property type="protein sequence ID" value="CRI34977.1"/>
    <property type="molecule type" value="Genomic_DNA"/>
</dbReference>
<comment type="catalytic activity">
    <reaction evidence="7 8">
        <text>dTMP + ATP = dTDP + ADP</text>
        <dbReference type="Rhea" id="RHEA:13517"/>
        <dbReference type="ChEBI" id="CHEBI:30616"/>
        <dbReference type="ChEBI" id="CHEBI:58369"/>
        <dbReference type="ChEBI" id="CHEBI:63528"/>
        <dbReference type="ChEBI" id="CHEBI:456216"/>
        <dbReference type="EC" id="2.7.4.9"/>
    </reaction>
</comment>
<gene>
    <name evidence="8" type="primary">tmk</name>
    <name evidence="9" type="ORF">HHE01_07780</name>
</gene>
<evidence type="ECO:0000256" key="8">
    <source>
        <dbReference type="HAMAP-Rule" id="MF_00165"/>
    </source>
</evidence>
<evidence type="ECO:0000256" key="6">
    <source>
        <dbReference type="ARBA" id="ARBA00022840"/>
    </source>
</evidence>